<protein>
    <submittedName>
        <fullName evidence="1">Uncharacterized protein</fullName>
    </submittedName>
</protein>
<sequence>MRSLRLRPRAQAAREPSPIPSRLDVDLPNIAQDDSFKQVIQKLSRYFKEVIELPSSLEQLRTTTAGNCLRDLVDHLAHTCTNPSIISALLALKWHYASDQEQQGLGPSRSNACEIVAWRLLTRFSEKEVLDYCLFEIPRAKVSYSTAASEVAATPADAEAEAGEITPLLSRPQSIDEDTSRPAVSSMKRSEMLNSLSRLAANPEDEDSSPDEYPASFAGLNALEVAAAANAKSFLSQHVVQKIINGIWNGNIVFWDSLSAGSTKEPRFYKLTVTDLYSRLRVPKYMKCWEVIFFAIFLSLFYAVLIARVIPHMTATEVLLYVWFSAFVFDEFSEWLDAGSIFYAADIWNLVDVVMILIGVTSIVLRIIGLAKGDPDLSEWAFDVLSLQALFMIPRVCSFLSLSPYWGTLIPCLKEMAKEFIKFMVLVVIVYLGFLTTFSLVGRDVYSLSKMTMTLTRIFFGSSYVGFDVMHEIDPIFGPPLMIIFVMLTNILLLGSMTGMLANSFSRVTMHAREEYLYMYSVYVLEASTSNRLTRFYPPFNLLAFIVFRPLRLMAVPSRHIRIGRLMLLKITHLPIVAGIKVYELLRHKIFEEDFVSFMDHREPKGRNARLEPSKHSSPTDSRSKMPEPEHEGPLDHGETSSEGSTSGGDHAQLGEQIAELTRRFDTLVETEHVSELTKKMDGLMEMMLAMKEQQEALKHATITANANRERKASEAVPMDLATRFLEPS</sequence>
<dbReference type="Proteomes" id="UP001163324">
    <property type="component" value="Chromosome 1"/>
</dbReference>
<keyword evidence="2" id="KW-1185">Reference proteome</keyword>
<evidence type="ECO:0000313" key="2">
    <source>
        <dbReference type="Proteomes" id="UP001163324"/>
    </source>
</evidence>
<organism evidence="1 2">
    <name type="scientific">Trichothecium roseum</name>
    <dbReference type="NCBI Taxonomy" id="47278"/>
    <lineage>
        <taxon>Eukaryota</taxon>
        <taxon>Fungi</taxon>
        <taxon>Dikarya</taxon>
        <taxon>Ascomycota</taxon>
        <taxon>Pezizomycotina</taxon>
        <taxon>Sordariomycetes</taxon>
        <taxon>Hypocreomycetidae</taxon>
        <taxon>Hypocreales</taxon>
        <taxon>Hypocreales incertae sedis</taxon>
        <taxon>Trichothecium</taxon>
    </lineage>
</organism>
<accession>A0ACC0VBQ6</accession>
<evidence type="ECO:0000313" key="1">
    <source>
        <dbReference type="EMBL" id="KAI9903867.1"/>
    </source>
</evidence>
<name>A0ACC0VBQ6_9HYPO</name>
<gene>
    <name evidence="1" type="ORF">N3K66_000396</name>
</gene>
<comment type="caution">
    <text evidence="1">The sequence shown here is derived from an EMBL/GenBank/DDBJ whole genome shotgun (WGS) entry which is preliminary data.</text>
</comment>
<reference evidence="1" key="1">
    <citation type="submission" date="2022-10" db="EMBL/GenBank/DDBJ databases">
        <title>Complete Genome of Trichothecium roseum strain YXFP-22015, a Plant Pathogen Isolated from Citrus.</title>
        <authorList>
            <person name="Wang Y."/>
            <person name="Zhu L."/>
        </authorList>
    </citation>
    <scope>NUCLEOTIDE SEQUENCE</scope>
    <source>
        <strain evidence="1">YXFP-22015</strain>
    </source>
</reference>
<proteinExistence type="predicted"/>
<dbReference type="EMBL" id="CM047940">
    <property type="protein sequence ID" value="KAI9903867.1"/>
    <property type="molecule type" value="Genomic_DNA"/>
</dbReference>